<keyword evidence="3" id="KW-0274">FAD</keyword>
<proteinExistence type="predicted"/>
<dbReference type="PANTHER" id="PTHR42887:SF2">
    <property type="entry name" value="OS12G0638800 PROTEIN"/>
    <property type="match status" value="1"/>
</dbReference>
<dbReference type="PANTHER" id="PTHR42887">
    <property type="entry name" value="OS12G0638800 PROTEIN"/>
    <property type="match status" value="1"/>
</dbReference>
<feature type="domain" description="RsdA/BaiN/AoA(So)-like Rossmann fold-like" evidence="4">
    <location>
        <begin position="10"/>
        <end position="375"/>
    </location>
</feature>
<dbReference type="InterPro" id="IPR004792">
    <property type="entry name" value="BaiN-like"/>
</dbReference>
<evidence type="ECO:0000313" key="7">
    <source>
        <dbReference type="Proteomes" id="UP001318760"/>
    </source>
</evidence>
<dbReference type="Gene3D" id="3.50.50.60">
    <property type="entry name" value="FAD/NAD(P)-binding domain"/>
    <property type="match status" value="1"/>
</dbReference>
<evidence type="ECO:0000256" key="2">
    <source>
        <dbReference type="ARBA" id="ARBA00022630"/>
    </source>
</evidence>
<dbReference type="NCBIfam" id="TIGR00275">
    <property type="entry name" value="aminoacetone oxidase family FAD-binding enzyme"/>
    <property type="match status" value="1"/>
</dbReference>
<dbReference type="SUPFAM" id="SSF51905">
    <property type="entry name" value="FAD/NAD(P)-binding domain"/>
    <property type="match status" value="1"/>
</dbReference>
<dbReference type="SUPFAM" id="SSF160996">
    <property type="entry name" value="HI0933 insert domain-like"/>
    <property type="match status" value="1"/>
</dbReference>
<dbReference type="AlphaFoldDB" id="A0ABD4JHR2"/>
<dbReference type="InterPro" id="IPR055178">
    <property type="entry name" value="RsdA/BaiN/AoA(So)-like_dom"/>
</dbReference>
<protein>
    <submittedName>
        <fullName evidence="6">Aminoacetone oxidase family FAD-binding enzyme</fullName>
    </submittedName>
</protein>
<evidence type="ECO:0000313" key="6">
    <source>
        <dbReference type="EMBL" id="MBE2986263.1"/>
    </source>
</evidence>
<comment type="caution">
    <text evidence="6">The sequence shown here is derived from an EMBL/GenBank/DDBJ whole genome shotgun (WGS) entry which is preliminary data.</text>
</comment>
<dbReference type="Pfam" id="PF03486">
    <property type="entry name" value="HI0933_like"/>
    <property type="match status" value="1"/>
</dbReference>
<sequence>MSDKVDKIYDVLIIGAGASGLFLAANLKAKNVAILEKNPSAGNKILTSGGGRCNITNRHISEQNYLTDGKFIKKALNAFKFNDVLDFFKNIEFKEQKESQFFTKSSSKSVLNTLLQKINAKIFYNTEVINASKNGEIFEILSTKGEKFYAVNLVVATGGISYKRLGVSDIGLKIAQNFGLKTINFSPALVGFSVQKSEFWFKELSGISLNAKMSVGDKILQGDILFTHKGISGPCVLNASLFWQKGTISINFLPNFEPKNLTQGKKQLTSVLPLPKRFVLEFLRQNNIQDAAFSEYSNDEKAKILELFNYRFAPAGTFGFDKAEVSKGGVTTAQIDENFQSKDIKNLYFIGEVLDVTGMLGGYNLHFAFTSAKIVSNALNKVY</sequence>
<evidence type="ECO:0000259" key="4">
    <source>
        <dbReference type="Pfam" id="PF03486"/>
    </source>
</evidence>
<gene>
    <name evidence="6" type="ORF">CCAL12919_03825</name>
</gene>
<accession>A0ABD4JHR2</accession>
<feature type="domain" description="RsdA/BaiN/AoA(So)-like insert" evidence="5">
    <location>
        <begin position="187"/>
        <end position="325"/>
    </location>
</feature>
<dbReference type="Pfam" id="PF22780">
    <property type="entry name" value="HI0933_like_1st"/>
    <property type="match status" value="1"/>
</dbReference>
<name>A0ABD4JHR2_9BACT</name>
<comment type="cofactor">
    <cofactor evidence="1">
        <name>FAD</name>
        <dbReference type="ChEBI" id="CHEBI:57692"/>
    </cofactor>
</comment>
<dbReference type="InterPro" id="IPR023166">
    <property type="entry name" value="BaiN-like_dom_sf"/>
</dbReference>
<evidence type="ECO:0000259" key="5">
    <source>
        <dbReference type="Pfam" id="PF22780"/>
    </source>
</evidence>
<dbReference type="Proteomes" id="UP001318760">
    <property type="component" value="Unassembled WGS sequence"/>
</dbReference>
<keyword evidence="2" id="KW-0285">Flavoprotein</keyword>
<dbReference type="Gene3D" id="2.40.30.10">
    <property type="entry name" value="Translation factors"/>
    <property type="match status" value="1"/>
</dbReference>
<evidence type="ECO:0000256" key="3">
    <source>
        <dbReference type="ARBA" id="ARBA00022827"/>
    </source>
</evidence>
<organism evidence="6 7">
    <name type="scientific">Campylobacter californiensis</name>
    <dbReference type="NCBI Taxonomy" id="1032243"/>
    <lineage>
        <taxon>Bacteria</taxon>
        <taxon>Pseudomonadati</taxon>
        <taxon>Campylobacterota</taxon>
        <taxon>Epsilonproteobacteria</taxon>
        <taxon>Campylobacterales</taxon>
        <taxon>Campylobacteraceae</taxon>
        <taxon>Campylobacter</taxon>
    </lineage>
</organism>
<dbReference type="Gene3D" id="1.10.8.260">
    <property type="entry name" value="HI0933 insert domain-like"/>
    <property type="match status" value="1"/>
</dbReference>
<evidence type="ECO:0000256" key="1">
    <source>
        <dbReference type="ARBA" id="ARBA00001974"/>
    </source>
</evidence>
<reference evidence="6 7" key="1">
    <citation type="submission" date="2020-10" db="EMBL/GenBank/DDBJ databases">
        <title>Campylobacter californiensis sp. nov. isolated from cattle and feral swine in California.</title>
        <authorList>
            <person name="Miller W.G."/>
        </authorList>
    </citation>
    <scope>NUCLEOTIDE SEQUENCE [LARGE SCALE GENOMIC DNA]</scope>
    <source>
        <strain evidence="6 7">RM12919</strain>
    </source>
</reference>
<dbReference type="InterPro" id="IPR036188">
    <property type="entry name" value="FAD/NAD-bd_sf"/>
</dbReference>
<dbReference type="EMBL" id="JADBHS010000005">
    <property type="protein sequence ID" value="MBE2986263.1"/>
    <property type="molecule type" value="Genomic_DNA"/>
</dbReference>
<dbReference type="InterPro" id="IPR057661">
    <property type="entry name" value="RsdA/BaiN/AoA(So)_Rossmann"/>
</dbReference>